<feature type="domain" description="Glycosyl transferase family 1" evidence="1">
    <location>
        <begin position="22"/>
        <end position="87"/>
    </location>
</feature>
<organism evidence="2">
    <name type="scientific">marine sediment metagenome</name>
    <dbReference type="NCBI Taxonomy" id="412755"/>
    <lineage>
        <taxon>unclassified sequences</taxon>
        <taxon>metagenomes</taxon>
        <taxon>ecological metagenomes</taxon>
    </lineage>
</organism>
<dbReference type="SUPFAM" id="SSF53756">
    <property type="entry name" value="UDP-Glycosyltransferase/glycogen phosphorylase"/>
    <property type="match status" value="1"/>
</dbReference>
<gene>
    <name evidence="2" type="ORF">LCGC14_2806950</name>
</gene>
<feature type="non-terminal residue" evidence="2">
    <location>
        <position position="1"/>
    </location>
</feature>
<sequence length="150" mass="16404">CVVRFAELTSTAVVLIGKCPKGLPENVYSYGYLSDHGETARILNRADAYLNLSYRDPAPKVVAQGVNCGLPVLYANSGGVPELVTSFGVPVPDHSENVFSTMTPPLSPIALVEAYEKLRRNYALLCKEDAENQSFKDMLRGYFDILSSLI</sequence>
<protein>
    <recommendedName>
        <fullName evidence="1">Glycosyl transferase family 1 domain-containing protein</fullName>
    </recommendedName>
</protein>
<proteinExistence type="predicted"/>
<reference evidence="2" key="1">
    <citation type="journal article" date="2015" name="Nature">
        <title>Complex archaea that bridge the gap between prokaryotes and eukaryotes.</title>
        <authorList>
            <person name="Spang A."/>
            <person name="Saw J.H."/>
            <person name="Jorgensen S.L."/>
            <person name="Zaremba-Niedzwiedzka K."/>
            <person name="Martijn J."/>
            <person name="Lind A.E."/>
            <person name="van Eijk R."/>
            <person name="Schleper C."/>
            <person name="Guy L."/>
            <person name="Ettema T.J."/>
        </authorList>
    </citation>
    <scope>NUCLEOTIDE SEQUENCE</scope>
</reference>
<dbReference type="Gene3D" id="3.40.50.2000">
    <property type="entry name" value="Glycogen Phosphorylase B"/>
    <property type="match status" value="1"/>
</dbReference>
<dbReference type="AlphaFoldDB" id="A0A0F8YKZ7"/>
<dbReference type="Pfam" id="PF00534">
    <property type="entry name" value="Glycos_transf_1"/>
    <property type="match status" value="1"/>
</dbReference>
<comment type="caution">
    <text evidence="2">The sequence shown here is derived from an EMBL/GenBank/DDBJ whole genome shotgun (WGS) entry which is preliminary data.</text>
</comment>
<name>A0A0F8YKZ7_9ZZZZ</name>
<dbReference type="EMBL" id="LAZR01052831">
    <property type="protein sequence ID" value="KKK82083.1"/>
    <property type="molecule type" value="Genomic_DNA"/>
</dbReference>
<dbReference type="GO" id="GO:0016757">
    <property type="term" value="F:glycosyltransferase activity"/>
    <property type="evidence" value="ECO:0007669"/>
    <property type="project" value="InterPro"/>
</dbReference>
<accession>A0A0F8YKZ7</accession>
<evidence type="ECO:0000259" key="1">
    <source>
        <dbReference type="Pfam" id="PF00534"/>
    </source>
</evidence>
<dbReference type="InterPro" id="IPR001296">
    <property type="entry name" value="Glyco_trans_1"/>
</dbReference>
<evidence type="ECO:0000313" key="2">
    <source>
        <dbReference type="EMBL" id="KKK82083.1"/>
    </source>
</evidence>